<evidence type="ECO:0008006" key="4">
    <source>
        <dbReference type="Google" id="ProtNLM"/>
    </source>
</evidence>
<gene>
    <name evidence="2" type="ORF">SAMN04488244_11221</name>
</gene>
<reference evidence="3" key="1">
    <citation type="submission" date="2016-10" db="EMBL/GenBank/DDBJ databases">
        <authorList>
            <person name="Varghese N."/>
            <person name="Submissions S."/>
        </authorList>
    </citation>
    <scope>NUCLEOTIDE SEQUENCE [LARGE SCALE GENOMIC DNA]</scope>
    <source>
        <strain evidence="3">CGMCC 1.7062</strain>
    </source>
</reference>
<proteinExistence type="predicted"/>
<feature type="chain" id="PRO_5009291677" description="Lipoprotein" evidence="1">
    <location>
        <begin position="21"/>
        <end position="255"/>
    </location>
</feature>
<keyword evidence="1" id="KW-0732">Signal</keyword>
<feature type="signal peptide" evidence="1">
    <location>
        <begin position="1"/>
        <end position="20"/>
    </location>
</feature>
<name>A0A1H5ZJK6_9VIBR</name>
<dbReference type="Proteomes" id="UP000236721">
    <property type="component" value="Unassembled WGS sequence"/>
</dbReference>
<protein>
    <recommendedName>
        <fullName evidence="4">Lipoprotein</fullName>
    </recommendedName>
</protein>
<accession>A0A1H5ZJK6</accession>
<evidence type="ECO:0000256" key="1">
    <source>
        <dbReference type="SAM" id="SignalP"/>
    </source>
</evidence>
<dbReference type="AlphaFoldDB" id="A0A1H5ZJK6"/>
<sequence length="255" mass="28287">MSILRLLSSSTLLITISALVGCGGHSSQTSPVTPTTYASMTIRAFDFVYDKSDLATTDIVAREQSGRTHDLLKDHALYRSSSRSKATFANLDDGTAPVTVALIARNSQYELDQIQIEAEEGAYYWIFAFGDSMSESYSLYAQRRPEIQRVDGLVPLFIVNTNDSHGGQATSINLDQQGSLVELTPLSLSEQINLPMNLDDLAIEVKHNNEVSVMCDNLLTRNRHIYEEQPVEWKDGAWLVVVAPEGQCHLVLIYD</sequence>
<evidence type="ECO:0000313" key="3">
    <source>
        <dbReference type="Proteomes" id="UP000236721"/>
    </source>
</evidence>
<keyword evidence="3" id="KW-1185">Reference proteome</keyword>
<dbReference type="EMBL" id="FNVG01000012">
    <property type="protein sequence ID" value="SEG36713.1"/>
    <property type="molecule type" value="Genomic_DNA"/>
</dbReference>
<evidence type="ECO:0000313" key="2">
    <source>
        <dbReference type="EMBL" id="SEG36713.1"/>
    </source>
</evidence>
<dbReference type="RefSeq" id="WP_103880783.1">
    <property type="nucleotide sequence ID" value="NZ_FNVG01000012.1"/>
</dbReference>
<organism evidence="2 3">
    <name type="scientific">Vibrio hangzhouensis</name>
    <dbReference type="NCBI Taxonomy" id="462991"/>
    <lineage>
        <taxon>Bacteria</taxon>
        <taxon>Pseudomonadati</taxon>
        <taxon>Pseudomonadota</taxon>
        <taxon>Gammaproteobacteria</taxon>
        <taxon>Vibrionales</taxon>
        <taxon>Vibrionaceae</taxon>
        <taxon>Vibrio</taxon>
    </lineage>
</organism>
<dbReference type="OrthoDB" id="5878876at2"/>
<dbReference type="PROSITE" id="PS51257">
    <property type="entry name" value="PROKAR_LIPOPROTEIN"/>
    <property type="match status" value="1"/>
</dbReference>